<dbReference type="EMBL" id="JDVG02000285">
    <property type="protein sequence ID" value="KFB73108.1"/>
    <property type="molecule type" value="Genomic_DNA"/>
</dbReference>
<gene>
    <name evidence="1" type="ORF">AW09_001653</name>
</gene>
<evidence type="ECO:0000313" key="2">
    <source>
        <dbReference type="Proteomes" id="UP000020077"/>
    </source>
</evidence>
<reference evidence="1 2" key="1">
    <citation type="submission" date="2014-02" db="EMBL/GenBank/DDBJ databases">
        <title>Expanding our view of genomic diversity in Candidatus Accumulibacter clades.</title>
        <authorList>
            <person name="Skennerton C.T."/>
            <person name="Barr J.J."/>
            <person name="Slater F.R."/>
            <person name="Bond P.L."/>
            <person name="Tyson G.W."/>
        </authorList>
    </citation>
    <scope>NUCLEOTIDE SEQUENCE [LARGE SCALE GENOMIC DNA]</scope>
    <source>
        <strain evidence="2">BA-91</strain>
    </source>
</reference>
<name>A0A080LWP6_9PROT</name>
<dbReference type="InterPro" id="IPR012434">
    <property type="entry name" value="DUF1631"/>
</dbReference>
<protein>
    <recommendedName>
        <fullName evidence="3">Thymidine phosphorylase</fullName>
    </recommendedName>
</protein>
<proteinExistence type="predicted"/>
<accession>A0A080LWP6</accession>
<comment type="caution">
    <text evidence="1">The sequence shown here is derived from an EMBL/GenBank/DDBJ whole genome shotgun (WGS) entry which is preliminary data.</text>
</comment>
<sequence length="690" mass="75756">MSDRSRLPQTPKTSEDRFDILCASKDLFQHRLTDIIRQCGMRMPTVLEAFSQEIGTAHDELAAASGLEEDTDQRSDFTASRLTLMGDEDLELDIRIRSLAVRLREAGGHNLWRSQLRYMTLLSRPSMSEAANPVGPEVICLGLWAICRHAGGDLEPTLALLDRLEQGLCQQIPGLYREIDGLLASHGIGPAPGQNTSVTTELRSGRAQAGENQPAIANALSTLQQAVSQQLETDQPADPLQLSYRGARSANPALDAAARIMLDHLFDRLTAIENRSAAASPDDAVAESPPRTPLSALKAKDLDLPLGKREAVTLDTLALIFEAIFDSTELPKAIKAAIGRLQMPLIKLAIIDPSLFSNDQHPARSLINRMARAALGLPQESEHPLCQRIGRLTVIARQTLEQNGSLDPQLAELDMLIRARDQAVRQAAEPHVQLLLEHENRQYSTRLADNWLRVSRARTRSPEIASFLEQYWLRVMIAAAADGGIQGERWQQDSNTADELIWSVLPKPTAEERKRLAGLASSLLVRIGAGLDSIGVSAAERRPFLNTLFDLQTSALRRQALAAAPAVERQVQASNPTAETGFLERNGRQLRFLPVPAGSKTPQRAPAGESLVGEWLRFLVSPQESLCGLCCWQSPASGMVLLFNPEWDYAVAMPQATLEQQLRSGHARIVSRIAVFDAAAECALKRLEQR</sequence>
<evidence type="ECO:0000313" key="1">
    <source>
        <dbReference type="EMBL" id="KFB73108.1"/>
    </source>
</evidence>
<dbReference type="AlphaFoldDB" id="A0A080LWP6"/>
<dbReference type="Proteomes" id="UP000020077">
    <property type="component" value="Unassembled WGS sequence"/>
</dbReference>
<organism evidence="1 2">
    <name type="scientific">Candidatus Accumulibacter phosphatis</name>
    <dbReference type="NCBI Taxonomy" id="327160"/>
    <lineage>
        <taxon>Bacteria</taxon>
        <taxon>Pseudomonadati</taxon>
        <taxon>Pseudomonadota</taxon>
        <taxon>Betaproteobacteria</taxon>
        <taxon>Candidatus Accumulibacter</taxon>
    </lineage>
</organism>
<dbReference type="Pfam" id="PF07793">
    <property type="entry name" value="DUF1631"/>
    <property type="match status" value="1"/>
</dbReference>
<evidence type="ECO:0008006" key="3">
    <source>
        <dbReference type="Google" id="ProtNLM"/>
    </source>
</evidence>